<evidence type="ECO:0000313" key="1">
    <source>
        <dbReference type="EMBL" id="QHD65242.1"/>
    </source>
</evidence>
<keyword evidence="2" id="KW-1185">Reference proteome</keyword>
<name>A0A6P1GAA7_9RICK</name>
<dbReference type="SUPFAM" id="SSF89919">
    <property type="entry name" value="Ribosome-binding factor A, RbfA"/>
    <property type="match status" value="1"/>
</dbReference>
<dbReference type="InterPro" id="IPR015946">
    <property type="entry name" value="KH_dom-like_a/b"/>
</dbReference>
<dbReference type="InterPro" id="IPR023799">
    <property type="entry name" value="RbfA_dom_sf"/>
</dbReference>
<dbReference type="AlphaFoldDB" id="A0A6P1GAA7"/>
<reference evidence="1 2" key="1">
    <citation type="journal article" date="2020" name="MBio">
        <title>Erratum for Teymournejad et al., 'Isolation and Molecular Analysis of a Novel Neorickettsia Species That Causes Potomac Horse Fever'.</title>
        <authorList>
            <person name="Teymournejad O."/>
            <person name="Lin M."/>
            <person name="Bekebrede H."/>
            <person name="Kamr A."/>
            <person name="Toribio R.E."/>
            <person name="Arroyo L.G."/>
            <person name="Baird J.D."/>
            <person name="Rikihisa Y."/>
        </authorList>
    </citation>
    <scope>NUCLEOTIDE SEQUENCE [LARGE SCALE GENOMIC DNA]</scope>
    <source>
        <strain evidence="1 2">Fin17</strain>
    </source>
</reference>
<proteinExistence type="predicted"/>
<dbReference type="EMBL" id="CP047224">
    <property type="protein sequence ID" value="QHD65242.1"/>
    <property type="molecule type" value="Genomic_DNA"/>
</dbReference>
<accession>A0A6P1GAA7</accession>
<evidence type="ECO:0000313" key="2">
    <source>
        <dbReference type="Proteomes" id="UP000464912"/>
    </source>
</evidence>
<dbReference type="Proteomes" id="UP000464912">
    <property type="component" value="Chromosome"/>
</dbReference>
<dbReference type="KEGG" id="nef:GP480_02115"/>
<reference evidence="1 2" key="2">
    <citation type="journal article" date="2020" name="MBio">
        <title>Isolation and Molecular Analysis of a Novel Neorickettsia Species That Causes Potomac Horse Fever.</title>
        <authorList>
            <person name="Teymournejad O."/>
            <person name="Lin M."/>
            <person name="Bekebrede H."/>
            <person name="Kamr A."/>
            <person name="Toribio R.E."/>
            <person name="Arroyo L.G."/>
            <person name="Baird J.D."/>
            <person name="Rikihisa Y."/>
        </authorList>
    </citation>
    <scope>NUCLEOTIDE SEQUENCE [LARGE SCALE GENOMIC DNA]</scope>
    <source>
        <strain evidence="1 2">Fin17</strain>
    </source>
</reference>
<gene>
    <name evidence="1" type="ORF">GP480_02115</name>
</gene>
<dbReference type="RefSeq" id="WP_160095455.1">
    <property type="nucleotide sequence ID" value="NZ_CP047224.1"/>
</dbReference>
<organism evidence="1 2">
    <name type="scientific">Neorickettsia findlayensis</name>
    <dbReference type="NCBI Taxonomy" id="2686014"/>
    <lineage>
        <taxon>Bacteria</taxon>
        <taxon>Pseudomonadati</taxon>
        <taxon>Pseudomonadota</taxon>
        <taxon>Alphaproteobacteria</taxon>
        <taxon>Rickettsiales</taxon>
        <taxon>Anaplasmataceae</taxon>
        <taxon>Neorickettsia</taxon>
    </lineage>
</organism>
<dbReference type="Gene3D" id="3.30.300.20">
    <property type="match status" value="1"/>
</dbReference>
<sequence>MNPIKKLRVESLLRRKITEIINKTFGPVAAVSGVEITNNSRFAMVSLQLFSGAPESCYIENGIRAKLGKSIEMRNTPKLNFVSIRTPLDALQPAYQE</sequence>
<protein>
    <submittedName>
        <fullName evidence="1">Ribosome-binding factor A</fullName>
    </submittedName>
</protein>